<dbReference type="AlphaFoldDB" id="A0AAN9LRS9"/>
<dbReference type="Proteomes" id="UP001367508">
    <property type="component" value="Unassembled WGS sequence"/>
</dbReference>
<keyword evidence="2" id="KW-1185">Reference proteome</keyword>
<protein>
    <submittedName>
        <fullName evidence="1">Uncharacterized protein</fullName>
    </submittedName>
</protein>
<sequence>MEESQEFRSGHSLDGPYPPLMRRSLKIQIVPSKLVPPCTPKLVAIFLEAQDSVYRVAHDVYQSSSPSLGSKPASSMVGSGCSCRSAHDGSGLESSCKDEMLARRLTHNCSGRYHERPSCT</sequence>
<accession>A0AAN9LRS9</accession>
<gene>
    <name evidence="1" type="ORF">VNO77_19015</name>
</gene>
<evidence type="ECO:0000313" key="2">
    <source>
        <dbReference type="Proteomes" id="UP001367508"/>
    </source>
</evidence>
<reference evidence="1 2" key="1">
    <citation type="submission" date="2024-01" db="EMBL/GenBank/DDBJ databases">
        <title>The genomes of 5 underutilized Papilionoideae crops provide insights into root nodulation and disease resistanc.</title>
        <authorList>
            <person name="Jiang F."/>
        </authorList>
    </citation>
    <scope>NUCLEOTIDE SEQUENCE [LARGE SCALE GENOMIC DNA]</scope>
    <source>
        <strain evidence="1">LVBAO_FW01</strain>
        <tissue evidence="1">Leaves</tissue>
    </source>
</reference>
<comment type="caution">
    <text evidence="1">The sequence shown here is derived from an EMBL/GenBank/DDBJ whole genome shotgun (WGS) entry which is preliminary data.</text>
</comment>
<name>A0AAN9LRS9_CANGL</name>
<organism evidence="1 2">
    <name type="scientific">Canavalia gladiata</name>
    <name type="common">Sword bean</name>
    <name type="synonym">Dolichos gladiatus</name>
    <dbReference type="NCBI Taxonomy" id="3824"/>
    <lineage>
        <taxon>Eukaryota</taxon>
        <taxon>Viridiplantae</taxon>
        <taxon>Streptophyta</taxon>
        <taxon>Embryophyta</taxon>
        <taxon>Tracheophyta</taxon>
        <taxon>Spermatophyta</taxon>
        <taxon>Magnoliopsida</taxon>
        <taxon>eudicotyledons</taxon>
        <taxon>Gunneridae</taxon>
        <taxon>Pentapetalae</taxon>
        <taxon>rosids</taxon>
        <taxon>fabids</taxon>
        <taxon>Fabales</taxon>
        <taxon>Fabaceae</taxon>
        <taxon>Papilionoideae</taxon>
        <taxon>50 kb inversion clade</taxon>
        <taxon>NPAAA clade</taxon>
        <taxon>indigoferoid/millettioid clade</taxon>
        <taxon>Phaseoleae</taxon>
        <taxon>Canavalia</taxon>
    </lineage>
</organism>
<proteinExistence type="predicted"/>
<dbReference type="EMBL" id="JAYMYQ010000004">
    <property type="protein sequence ID" value="KAK7338408.1"/>
    <property type="molecule type" value="Genomic_DNA"/>
</dbReference>
<evidence type="ECO:0000313" key="1">
    <source>
        <dbReference type="EMBL" id="KAK7338408.1"/>
    </source>
</evidence>